<dbReference type="UniPathway" id="UPA00908">
    <property type="reaction ID" value="UER00884"/>
</dbReference>
<organism evidence="9 10">
    <name type="scientific">Eisenbergiella massiliensis</name>
    <dbReference type="NCBI Taxonomy" id="1720294"/>
    <lineage>
        <taxon>Bacteria</taxon>
        <taxon>Bacillati</taxon>
        <taxon>Bacillota</taxon>
        <taxon>Clostridia</taxon>
        <taxon>Lachnospirales</taxon>
        <taxon>Lachnospiraceae</taxon>
        <taxon>Eisenbergiella</taxon>
    </lineage>
</organism>
<dbReference type="AlphaFoldDB" id="A0A3E3HYM4"/>
<dbReference type="Gene3D" id="3.30.460.10">
    <property type="entry name" value="Beta Polymerase, domain 2"/>
    <property type="match status" value="1"/>
</dbReference>
<dbReference type="InterPro" id="IPR006674">
    <property type="entry name" value="HD_domain"/>
</dbReference>
<reference evidence="9" key="1">
    <citation type="submission" date="2018-08" db="EMBL/GenBank/DDBJ databases">
        <title>A genome reference for cultivated species of the human gut microbiota.</title>
        <authorList>
            <person name="Zou Y."/>
            <person name="Xue W."/>
            <person name="Luo G."/>
        </authorList>
    </citation>
    <scope>NUCLEOTIDE SEQUENCE [LARGE SCALE GENOMIC DNA]</scope>
    <source>
        <strain evidence="9">TF05-5AC</strain>
    </source>
</reference>
<evidence type="ECO:0000313" key="10">
    <source>
        <dbReference type="Proteomes" id="UP000260812"/>
    </source>
</evidence>
<evidence type="ECO:0000256" key="4">
    <source>
        <dbReference type="RuleBase" id="RU003847"/>
    </source>
</evidence>
<dbReference type="Pfam" id="PF13328">
    <property type="entry name" value="HD_4"/>
    <property type="match status" value="1"/>
</dbReference>
<dbReference type="RefSeq" id="WP_117545476.1">
    <property type="nucleotide sequence ID" value="NZ_JBKUNB010000032.1"/>
</dbReference>
<comment type="catalytic activity">
    <reaction evidence="3">
        <text>GTP + ATP = guanosine 3'-diphosphate 5'-triphosphate + AMP</text>
        <dbReference type="Rhea" id="RHEA:22088"/>
        <dbReference type="ChEBI" id="CHEBI:30616"/>
        <dbReference type="ChEBI" id="CHEBI:37565"/>
        <dbReference type="ChEBI" id="CHEBI:142410"/>
        <dbReference type="ChEBI" id="CHEBI:456215"/>
        <dbReference type="EC" id="2.7.6.5"/>
    </reaction>
</comment>
<name>A0A3E3HYM4_9FIRM</name>
<dbReference type="InterPro" id="IPR045865">
    <property type="entry name" value="ACT-like_dom_sf"/>
</dbReference>
<dbReference type="InterPro" id="IPR012675">
    <property type="entry name" value="Beta-grasp_dom_sf"/>
</dbReference>
<dbReference type="GO" id="GO:0016787">
    <property type="term" value="F:hydrolase activity"/>
    <property type="evidence" value="ECO:0007669"/>
    <property type="project" value="UniProtKB-KW"/>
</dbReference>
<dbReference type="GO" id="GO:0005886">
    <property type="term" value="C:plasma membrane"/>
    <property type="evidence" value="ECO:0007669"/>
    <property type="project" value="TreeGrafter"/>
</dbReference>
<evidence type="ECO:0000259" key="6">
    <source>
        <dbReference type="PROSITE" id="PS51671"/>
    </source>
</evidence>
<dbReference type="SUPFAM" id="SSF55021">
    <property type="entry name" value="ACT-like"/>
    <property type="match status" value="1"/>
</dbReference>
<dbReference type="EC" id="2.7.6.5" evidence="2"/>
<comment type="similarity">
    <text evidence="4">Belongs to the relA/spoT family.</text>
</comment>
<dbReference type="GO" id="GO:0008728">
    <property type="term" value="F:GTP diphosphokinase activity"/>
    <property type="evidence" value="ECO:0007669"/>
    <property type="project" value="UniProtKB-EC"/>
</dbReference>
<dbReference type="GO" id="GO:0015970">
    <property type="term" value="P:guanosine tetraphosphate biosynthetic process"/>
    <property type="evidence" value="ECO:0007669"/>
    <property type="project" value="UniProtKB-UniPathway"/>
</dbReference>
<dbReference type="InterPro" id="IPR007685">
    <property type="entry name" value="RelA_SpoT"/>
</dbReference>
<dbReference type="FunFam" id="3.10.20.30:FF:000002">
    <property type="entry name" value="GTP pyrophosphokinase (RelA/SpoT)"/>
    <property type="match status" value="1"/>
</dbReference>
<proteinExistence type="inferred from homology"/>
<dbReference type="PANTHER" id="PTHR21262">
    <property type="entry name" value="GUANOSINE-3',5'-BIS DIPHOSPHATE 3'-PYROPHOSPHOHYDROLASE"/>
    <property type="match status" value="1"/>
</dbReference>
<dbReference type="FunFam" id="1.10.3210.10:FF:000001">
    <property type="entry name" value="GTP pyrophosphokinase RelA"/>
    <property type="match status" value="1"/>
</dbReference>
<accession>A0A3E3HYM4</accession>
<dbReference type="Pfam" id="PF13291">
    <property type="entry name" value="ACT_4"/>
    <property type="match status" value="1"/>
</dbReference>
<keyword evidence="9" id="KW-0378">Hydrolase</keyword>
<evidence type="ECO:0000259" key="8">
    <source>
        <dbReference type="PROSITE" id="PS51880"/>
    </source>
</evidence>
<comment type="pathway">
    <text evidence="1">Purine metabolism; ppGpp biosynthesis; ppGpp from GTP: step 1/2.</text>
</comment>
<dbReference type="Gene3D" id="3.10.20.30">
    <property type="match status" value="1"/>
</dbReference>
<dbReference type="NCBIfam" id="TIGR00691">
    <property type="entry name" value="spoT_relA"/>
    <property type="match status" value="1"/>
</dbReference>
<dbReference type="InterPro" id="IPR003607">
    <property type="entry name" value="HD/PDEase_dom"/>
</dbReference>
<protein>
    <recommendedName>
        <fullName evidence="2">GTP diphosphokinase</fullName>
        <ecNumber evidence="2">2.7.6.5</ecNumber>
    </recommendedName>
</protein>
<dbReference type="InterPro" id="IPR033655">
    <property type="entry name" value="TGS_RelA/SpoT"/>
</dbReference>
<feature type="domain" description="ACT" evidence="6">
    <location>
        <begin position="736"/>
        <end position="808"/>
    </location>
</feature>
<dbReference type="EMBL" id="QVLV01000020">
    <property type="protein sequence ID" value="RGE56899.1"/>
    <property type="molecule type" value="Genomic_DNA"/>
</dbReference>
<dbReference type="Pfam" id="PF04607">
    <property type="entry name" value="RelA_SpoT"/>
    <property type="match status" value="1"/>
</dbReference>
<dbReference type="InterPro" id="IPR002912">
    <property type="entry name" value="ACT_dom"/>
</dbReference>
<dbReference type="CDD" id="cd01668">
    <property type="entry name" value="TGS_RSH"/>
    <property type="match status" value="1"/>
</dbReference>
<dbReference type="SMART" id="SM00471">
    <property type="entry name" value="HDc"/>
    <property type="match status" value="1"/>
</dbReference>
<dbReference type="InterPro" id="IPR004811">
    <property type="entry name" value="RelA/Spo_fam"/>
</dbReference>
<dbReference type="PROSITE" id="PS51831">
    <property type="entry name" value="HD"/>
    <property type="match status" value="1"/>
</dbReference>
<dbReference type="PANTHER" id="PTHR21262:SF31">
    <property type="entry name" value="GTP PYROPHOSPHOKINASE"/>
    <property type="match status" value="1"/>
</dbReference>
<dbReference type="FunFam" id="3.30.460.10:FF:000001">
    <property type="entry name" value="GTP pyrophosphokinase RelA"/>
    <property type="match status" value="1"/>
</dbReference>
<dbReference type="CDD" id="cd04876">
    <property type="entry name" value="ACT_RelA-SpoT"/>
    <property type="match status" value="1"/>
</dbReference>
<dbReference type="SUPFAM" id="SSF81271">
    <property type="entry name" value="TGS-like"/>
    <property type="match status" value="1"/>
</dbReference>
<dbReference type="InterPro" id="IPR045600">
    <property type="entry name" value="RelA/SpoT_AH_RIS"/>
</dbReference>
<dbReference type="Proteomes" id="UP000260812">
    <property type="component" value="Unassembled WGS sequence"/>
</dbReference>
<dbReference type="PROSITE" id="PS51671">
    <property type="entry name" value="ACT"/>
    <property type="match status" value="1"/>
</dbReference>
<evidence type="ECO:0000256" key="2">
    <source>
        <dbReference type="ARBA" id="ARBA00013251"/>
    </source>
</evidence>
<dbReference type="CDD" id="cd00077">
    <property type="entry name" value="HDc"/>
    <property type="match status" value="1"/>
</dbReference>
<comment type="caution">
    <text evidence="9">The sequence shown here is derived from an EMBL/GenBank/DDBJ whole genome shotgun (WGS) entry which is preliminary data.</text>
</comment>
<sequence>MTEEKTTDRMQTGLQKEAAVQPEEKSKIVYEGGGNLARQQKKGKSLVLDDGRIEAMKEYLSPEELYQDLISRVRRYHPSDDISMIEKAYKIAYAAHEGQVRKSGEPYIIHPLCVAIILADLELDKETIEAGLLHDVVEDTIMTEEEIEKEFGPDVALLVDGVTKLQQINFPSDKGNGDNKTADQQEMQAENLRKMFLAMAKDIRVIMIKLADRLHNMRTLKYQPPAKQQKIARETMEIYAPIAQRLGISKIKVELDDLSLKYLEPDVYYDLVDKIAVRRSEREEYIQQIVDEVTEHMKNAGIKSQIDGRVKHFFSIYKKMKNQSKTLDQIYDLFAVRIIVDSVKDCYAALGVIHEMYKPIPGRFKDYIAMPKPNMYQSLHTTVIGSSGQPFEIQIRTMEMHKAAEYGIAAHWKYKEASDGKKVAAQEEEKLAWLRQILEWQRDMSDNKEFMNLLKSDLDLFSDSVYCFTPTGDVKTLPVGSTPIDFAYSVHTAVGNKMIGARVNGKLVTIDYEIQNGDRIEILTSQNSKGPSRDWLNLVKSTQAKNKINQWFKNEFKEENIVKGKEMLLAYCKAKSINISEIMKPPYMEAQMKKYGFKDWESLLAAVGHGGLKEGQILNRMQELYDKDHPKVLSNEEVLANVAENAQARQMLPRAKSKNGIVVKGIHDVAVRFSKCCSPVPGDEIIGFVTRGRGISIHRTDCVNVINLPESERARLIDAEWEASQENRTDEKYLAEINIYANNRSGLLADISRALTEKNIDILAMNTRTNKQGMATLSASFEIASRDELIRIIDKIRTIDSVIDIERS</sequence>
<keyword evidence="10" id="KW-1185">Reference proteome</keyword>
<dbReference type="CDD" id="cd05399">
    <property type="entry name" value="NT_Rel-Spo_like"/>
    <property type="match status" value="1"/>
</dbReference>
<dbReference type="Gene3D" id="1.10.3210.10">
    <property type="entry name" value="Hypothetical protein af1432"/>
    <property type="match status" value="1"/>
</dbReference>
<dbReference type="Pfam" id="PF02824">
    <property type="entry name" value="TGS"/>
    <property type="match status" value="1"/>
</dbReference>
<dbReference type="SUPFAM" id="SSF81301">
    <property type="entry name" value="Nucleotidyltransferase"/>
    <property type="match status" value="1"/>
</dbReference>
<dbReference type="SMART" id="SM00954">
    <property type="entry name" value="RelA_SpoT"/>
    <property type="match status" value="1"/>
</dbReference>
<feature type="domain" description="TGS" evidence="8">
    <location>
        <begin position="463"/>
        <end position="524"/>
    </location>
</feature>
<feature type="region of interest" description="Disordered" evidence="5">
    <location>
        <begin position="1"/>
        <end position="25"/>
    </location>
</feature>
<dbReference type="SUPFAM" id="SSF109604">
    <property type="entry name" value="HD-domain/PDEase-like"/>
    <property type="match status" value="1"/>
</dbReference>
<gene>
    <name evidence="9" type="ORF">DXC51_21925</name>
</gene>
<dbReference type="Pfam" id="PF19296">
    <property type="entry name" value="RelA_AH_RIS"/>
    <property type="match status" value="1"/>
</dbReference>
<evidence type="ECO:0000256" key="5">
    <source>
        <dbReference type="SAM" id="MobiDB-lite"/>
    </source>
</evidence>
<evidence type="ECO:0000256" key="3">
    <source>
        <dbReference type="ARBA" id="ARBA00048244"/>
    </source>
</evidence>
<dbReference type="Gene3D" id="3.30.70.260">
    <property type="match status" value="1"/>
</dbReference>
<feature type="domain" description="HD" evidence="7">
    <location>
        <begin position="107"/>
        <end position="217"/>
    </location>
</feature>
<dbReference type="InterPro" id="IPR004095">
    <property type="entry name" value="TGS"/>
</dbReference>
<evidence type="ECO:0000256" key="1">
    <source>
        <dbReference type="ARBA" id="ARBA00004976"/>
    </source>
</evidence>
<evidence type="ECO:0000259" key="7">
    <source>
        <dbReference type="PROSITE" id="PS51831"/>
    </source>
</evidence>
<dbReference type="PROSITE" id="PS51880">
    <property type="entry name" value="TGS"/>
    <property type="match status" value="1"/>
</dbReference>
<evidence type="ECO:0000313" key="9">
    <source>
        <dbReference type="EMBL" id="RGE56899.1"/>
    </source>
</evidence>
<comment type="function">
    <text evidence="4">In eubacteria ppGpp (guanosine 3'-diphosphate 5'-diphosphate) is a mediator of the stringent response that coordinates a variety of cellular activities in response to changes in nutritional abundance.</text>
</comment>
<dbReference type="InterPro" id="IPR012676">
    <property type="entry name" value="TGS-like"/>
</dbReference>
<dbReference type="InterPro" id="IPR043519">
    <property type="entry name" value="NT_sf"/>
</dbReference>
<dbReference type="GeneID" id="97989447"/>